<evidence type="ECO:0000313" key="1">
    <source>
        <dbReference type="EMBL" id="GFQ88976.1"/>
    </source>
</evidence>
<comment type="caution">
    <text evidence="1">The sequence shown here is derived from an EMBL/GenBank/DDBJ whole genome shotgun (WGS) entry which is preliminary data.</text>
</comment>
<dbReference type="Proteomes" id="UP000887116">
    <property type="component" value="Unassembled WGS sequence"/>
</dbReference>
<dbReference type="AlphaFoldDB" id="A0A8X6FUB5"/>
<accession>A0A8X6FUB5</accession>
<organism evidence="1 2">
    <name type="scientific">Trichonephila clavata</name>
    <name type="common">Joro spider</name>
    <name type="synonym">Nephila clavata</name>
    <dbReference type="NCBI Taxonomy" id="2740835"/>
    <lineage>
        <taxon>Eukaryota</taxon>
        <taxon>Metazoa</taxon>
        <taxon>Ecdysozoa</taxon>
        <taxon>Arthropoda</taxon>
        <taxon>Chelicerata</taxon>
        <taxon>Arachnida</taxon>
        <taxon>Araneae</taxon>
        <taxon>Araneomorphae</taxon>
        <taxon>Entelegynae</taxon>
        <taxon>Araneoidea</taxon>
        <taxon>Nephilidae</taxon>
        <taxon>Trichonephila</taxon>
    </lineage>
</organism>
<proteinExistence type="predicted"/>
<protein>
    <submittedName>
        <fullName evidence="1">Uncharacterized protein</fullName>
    </submittedName>
</protein>
<reference evidence="1" key="1">
    <citation type="submission" date="2020-07" db="EMBL/GenBank/DDBJ databases">
        <title>Multicomponent nature underlies the extraordinary mechanical properties of spider dragline silk.</title>
        <authorList>
            <person name="Kono N."/>
            <person name="Nakamura H."/>
            <person name="Mori M."/>
            <person name="Yoshida Y."/>
            <person name="Ohtoshi R."/>
            <person name="Malay A.D."/>
            <person name="Moran D.A.P."/>
            <person name="Tomita M."/>
            <person name="Numata K."/>
            <person name="Arakawa K."/>
        </authorList>
    </citation>
    <scope>NUCLEOTIDE SEQUENCE</scope>
</reference>
<sequence length="119" mass="13987">MTSKFEKTEVKRSVLRTAITKLTVKISNYLENDEIECEWLKVFKNHLIDQERQYNDLNNPVCDLISYLDDLANDIEESQIYSEQLIRFKAKVESKLSTTGVNTSYRKTGRITRTYTLKL</sequence>
<keyword evidence="2" id="KW-1185">Reference proteome</keyword>
<gene>
    <name evidence="1" type="ORF">TNCT_34441</name>
</gene>
<dbReference type="EMBL" id="BMAO01033363">
    <property type="protein sequence ID" value="GFQ88976.1"/>
    <property type="molecule type" value="Genomic_DNA"/>
</dbReference>
<name>A0A8X6FUB5_TRICU</name>
<evidence type="ECO:0000313" key="2">
    <source>
        <dbReference type="Proteomes" id="UP000887116"/>
    </source>
</evidence>